<dbReference type="Proteomes" id="UP001050691">
    <property type="component" value="Unassembled WGS sequence"/>
</dbReference>
<keyword evidence="5" id="KW-1133">Transmembrane helix</keyword>
<proteinExistence type="inferred from homology"/>
<dbReference type="GO" id="GO:0050660">
    <property type="term" value="F:flavin adenine dinucleotide binding"/>
    <property type="evidence" value="ECO:0007669"/>
    <property type="project" value="InterPro"/>
</dbReference>
<keyword evidence="2" id="KW-0285">Flavoprotein</keyword>
<dbReference type="Gene3D" id="3.50.50.60">
    <property type="entry name" value="FAD/NAD(P)-binding domain"/>
    <property type="match status" value="3"/>
</dbReference>
<dbReference type="InterPro" id="IPR036188">
    <property type="entry name" value="FAD/NAD-bd_sf"/>
</dbReference>
<evidence type="ECO:0000256" key="2">
    <source>
        <dbReference type="ARBA" id="ARBA00022630"/>
    </source>
</evidence>
<dbReference type="SUPFAM" id="SSF51905">
    <property type="entry name" value="FAD/NAD(P)-binding domain"/>
    <property type="match status" value="2"/>
</dbReference>
<keyword evidence="5" id="KW-0472">Membrane</keyword>
<evidence type="ECO:0000256" key="4">
    <source>
        <dbReference type="ARBA" id="ARBA00023002"/>
    </source>
</evidence>
<dbReference type="GO" id="GO:0004499">
    <property type="term" value="F:N,N-dimethylaniline monooxygenase activity"/>
    <property type="evidence" value="ECO:0007669"/>
    <property type="project" value="InterPro"/>
</dbReference>
<keyword evidence="3" id="KW-0274">FAD</keyword>
<feature type="transmembrane region" description="Helical" evidence="5">
    <location>
        <begin position="357"/>
        <end position="381"/>
    </location>
</feature>
<sequence>MVAKHLSDVNLNLINPGCDEDVKYSDLVCIGTGLSAIGLGSRLRQKFKFESMHFYDRNETYSGTWWSNHYPECQEARWDEDRCIWRLRLQDNTTGRVFFHDCRILISAIGTFLDPKIPSIPGANTFRGEQFHTARWKDDVFLQGKNVVVIGNGCTASQLIPALQPRVGTLTQIIRTPQWLLPIFNPQLGPKIHWLFQNFPLFLEIARLYFLAVPEAGWPMLFLYFPGDWMRSRVEKTSKKFIYTNAPKEYHEILIPTYPIGCKRRIYDPDSSYLNALKADNFKLTKSDIVRITEDGIQTTNSFYPADVIVYATGFETNGGLGKLHVYGKDGIWLDDYWNQMGGRSAYNTIAVHGCEWMPAIFTYIITYLSLILVPNFFMLFGPNTNTGHTSVLMMIENAIMAVIKLIQPVLKGDATFIEVKKNAYENYTRDVQAASKGLVTSASLCNNCKKLIDTVQSIVDELIEIDR</sequence>
<dbReference type="AlphaFoldDB" id="A0AAV5A2G2"/>
<reference evidence="6" key="1">
    <citation type="submission" date="2021-10" db="EMBL/GenBank/DDBJ databases">
        <title>De novo Genome Assembly of Clathrus columnatus (Basidiomycota, Fungi) Using Illumina and Nanopore Sequence Data.</title>
        <authorList>
            <person name="Ogiso-Tanaka E."/>
            <person name="Itagaki H."/>
            <person name="Hosoya T."/>
            <person name="Hosaka K."/>
        </authorList>
    </citation>
    <scope>NUCLEOTIDE SEQUENCE</scope>
    <source>
        <strain evidence="6">MO-923</strain>
    </source>
</reference>
<comment type="similarity">
    <text evidence="1">Belongs to the FAD-binding monooxygenase family.</text>
</comment>
<keyword evidence="5" id="KW-0812">Transmembrane</keyword>
<dbReference type="GO" id="GO:0050661">
    <property type="term" value="F:NADP binding"/>
    <property type="evidence" value="ECO:0007669"/>
    <property type="project" value="InterPro"/>
</dbReference>
<comment type="caution">
    <text evidence="6">The sequence shown here is derived from an EMBL/GenBank/DDBJ whole genome shotgun (WGS) entry which is preliminary data.</text>
</comment>
<evidence type="ECO:0008006" key="8">
    <source>
        <dbReference type="Google" id="ProtNLM"/>
    </source>
</evidence>
<dbReference type="PANTHER" id="PTHR42877:SF5">
    <property type="entry name" value="L-ORNITHINE N(5)-MONOOXYGENASE-RELATED"/>
    <property type="match status" value="1"/>
</dbReference>
<keyword evidence="7" id="KW-1185">Reference proteome</keyword>
<accession>A0AAV5A2G2</accession>
<name>A0AAV5A2G2_9AGAM</name>
<dbReference type="EMBL" id="BPWL01000003">
    <property type="protein sequence ID" value="GJJ08851.1"/>
    <property type="molecule type" value="Genomic_DNA"/>
</dbReference>
<evidence type="ECO:0000313" key="7">
    <source>
        <dbReference type="Proteomes" id="UP001050691"/>
    </source>
</evidence>
<evidence type="ECO:0000256" key="3">
    <source>
        <dbReference type="ARBA" id="ARBA00022827"/>
    </source>
</evidence>
<dbReference type="InterPro" id="IPR051209">
    <property type="entry name" value="FAD-bind_Monooxygenase_sf"/>
</dbReference>
<gene>
    <name evidence="6" type="ORF">Clacol_003071</name>
</gene>
<dbReference type="Pfam" id="PF00743">
    <property type="entry name" value="FMO-like"/>
    <property type="match status" value="1"/>
</dbReference>
<evidence type="ECO:0000256" key="1">
    <source>
        <dbReference type="ARBA" id="ARBA00010139"/>
    </source>
</evidence>
<keyword evidence="4" id="KW-0560">Oxidoreductase</keyword>
<protein>
    <recommendedName>
        <fullName evidence="8">Flavin-containing monooxygenase</fullName>
    </recommendedName>
</protein>
<evidence type="ECO:0000313" key="6">
    <source>
        <dbReference type="EMBL" id="GJJ08851.1"/>
    </source>
</evidence>
<evidence type="ECO:0000256" key="5">
    <source>
        <dbReference type="SAM" id="Phobius"/>
    </source>
</evidence>
<organism evidence="6 7">
    <name type="scientific">Clathrus columnatus</name>
    <dbReference type="NCBI Taxonomy" id="1419009"/>
    <lineage>
        <taxon>Eukaryota</taxon>
        <taxon>Fungi</taxon>
        <taxon>Dikarya</taxon>
        <taxon>Basidiomycota</taxon>
        <taxon>Agaricomycotina</taxon>
        <taxon>Agaricomycetes</taxon>
        <taxon>Phallomycetidae</taxon>
        <taxon>Phallales</taxon>
        <taxon>Clathraceae</taxon>
        <taxon>Clathrus</taxon>
    </lineage>
</organism>
<dbReference type="InterPro" id="IPR020946">
    <property type="entry name" value="Flavin_mOase-like"/>
</dbReference>
<dbReference type="PANTHER" id="PTHR42877">
    <property type="entry name" value="L-ORNITHINE N(5)-MONOOXYGENASE-RELATED"/>
    <property type="match status" value="1"/>
</dbReference>